<dbReference type="PANTHER" id="PTHR11067:SF9">
    <property type="entry name" value="INOSINE TRIPHOSPHATE PYROPHOSPHATASE"/>
    <property type="match status" value="1"/>
</dbReference>
<evidence type="ECO:0000256" key="9">
    <source>
        <dbReference type="ARBA" id="ARBA00052017"/>
    </source>
</evidence>
<dbReference type="CDD" id="cd00515">
    <property type="entry name" value="HAM1"/>
    <property type="match status" value="1"/>
</dbReference>
<dbReference type="InterPro" id="IPR002637">
    <property type="entry name" value="RdgB/HAM1"/>
</dbReference>
<evidence type="ECO:0000256" key="4">
    <source>
        <dbReference type="ARBA" id="ARBA00022741"/>
    </source>
</evidence>
<dbReference type="GO" id="GO:0036220">
    <property type="term" value="F:ITP diphosphatase activity"/>
    <property type="evidence" value="ECO:0007669"/>
    <property type="project" value="UniProtKB-UniRule"/>
</dbReference>
<evidence type="ECO:0000256" key="7">
    <source>
        <dbReference type="ARBA" id="ARBA00023080"/>
    </source>
</evidence>
<evidence type="ECO:0000256" key="8">
    <source>
        <dbReference type="ARBA" id="ARBA00051875"/>
    </source>
</evidence>
<dbReference type="Gene3D" id="3.90.950.10">
    <property type="match status" value="1"/>
</dbReference>
<feature type="binding site" evidence="10">
    <location>
        <begin position="179"/>
        <end position="180"/>
    </location>
    <ligand>
        <name>substrate</name>
    </ligand>
</feature>
<dbReference type="GO" id="GO:0035870">
    <property type="term" value="F:dITP diphosphatase activity"/>
    <property type="evidence" value="ECO:0007669"/>
    <property type="project" value="UniProtKB-UniRule"/>
</dbReference>
<evidence type="ECO:0000256" key="11">
    <source>
        <dbReference type="RuleBase" id="RU003781"/>
    </source>
</evidence>
<keyword evidence="7 10" id="KW-0546">Nucleotide metabolism</keyword>
<feature type="binding site" evidence="10">
    <location>
        <position position="70"/>
    </location>
    <ligand>
        <name>substrate</name>
    </ligand>
</feature>
<dbReference type="AlphaFoldDB" id="A0A9D1JW64"/>
<comment type="catalytic activity">
    <reaction evidence="9 10">
        <text>XTP + H2O = XMP + diphosphate + H(+)</text>
        <dbReference type="Rhea" id="RHEA:28610"/>
        <dbReference type="ChEBI" id="CHEBI:15377"/>
        <dbReference type="ChEBI" id="CHEBI:15378"/>
        <dbReference type="ChEBI" id="CHEBI:33019"/>
        <dbReference type="ChEBI" id="CHEBI:57464"/>
        <dbReference type="ChEBI" id="CHEBI:61314"/>
        <dbReference type="EC" id="3.6.1.66"/>
    </reaction>
</comment>
<dbReference type="GO" id="GO:0017111">
    <property type="term" value="F:ribonucleoside triphosphate phosphatase activity"/>
    <property type="evidence" value="ECO:0007669"/>
    <property type="project" value="InterPro"/>
</dbReference>
<protein>
    <recommendedName>
        <fullName evidence="10">dITP/XTP pyrophosphatase</fullName>
        <ecNumber evidence="10">3.6.1.66</ecNumber>
    </recommendedName>
    <alternativeName>
        <fullName evidence="10">Non-canonical purine NTP pyrophosphatase</fullName>
    </alternativeName>
    <alternativeName>
        <fullName evidence="10">Non-standard purine NTP pyrophosphatase</fullName>
    </alternativeName>
    <alternativeName>
        <fullName evidence="10">Nucleoside-triphosphate diphosphatase</fullName>
    </alternativeName>
    <alternativeName>
        <fullName evidence="10">Nucleoside-triphosphate pyrophosphatase</fullName>
        <shortName evidence="10">NTPase</shortName>
    </alternativeName>
</protein>
<dbReference type="HAMAP" id="MF_01405">
    <property type="entry name" value="Non_canon_purine_NTPase"/>
    <property type="match status" value="1"/>
</dbReference>
<evidence type="ECO:0000256" key="3">
    <source>
        <dbReference type="ARBA" id="ARBA00022723"/>
    </source>
</evidence>
<feature type="binding site" evidence="10">
    <location>
        <position position="40"/>
    </location>
    <ligand>
        <name>Mg(2+)</name>
        <dbReference type="ChEBI" id="CHEBI:18420"/>
    </ligand>
</feature>
<dbReference type="InterPro" id="IPR029001">
    <property type="entry name" value="ITPase-like_fam"/>
</dbReference>
<proteinExistence type="inferred from homology"/>
<gene>
    <name evidence="12" type="primary">rdgB</name>
    <name evidence="12" type="ORF">IAC18_08375</name>
</gene>
<feature type="binding site" evidence="10">
    <location>
        <position position="69"/>
    </location>
    <ligand>
        <name>Mg(2+)</name>
        <dbReference type="ChEBI" id="CHEBI:18420"/>
    </ligand>
</feature>
<dbReference type="InterPro" id="IPR020922">
    <property type="entry name" value="dITP/XTP_pyrophosphatase"/>
</dbReference>
<dbReference type="GO" id="GO:0036222">
    <property type="term" value="F:XTP diphosphatase activity"/>
    <property type="evidence" value="ECO:0007669"/>
    <property type="project" value="UniProtKB-UniRule"/>
</dbReference>
<keyword evidence="4 10" id="KW-0547">Nucleotide-binding</keyword>
<dbReference type="SUPFAM" id="SSF52972">
    <property type="entry name" value="ITPase-like"/>
    <property type="match status" value="1"/>
</dbReference>
<reference evidence="12" key="1">
    <citation type="submission" date="2020-10" db="EMBL/GenBank/DDBJ databases">
        <authorList>
            <person name="Gilroy R."/>
        </authorList>
    </citation>
    <scope>NUCLEOTIDE SEQUENCE</scope>
    <source>
        <strain evidence="12">ChiHjej10B9-9673</strain>
    </source>
</reference>
<evidence type="ECO:0000256" key="1">
    <source>
        <dbReference type="ARBA" id="ARBA00008023"/>
    </source>
</evidence>
<evidence type="ECO:0000313" key="13">
    <source>
        <dbReference type="Proteomes" id="UP000824001"/>
    </source>
</evidence>
<evidence type="ECO:0000256" key="10">
    <source>
        <dbReference type="HAMAP-Rule" id="MF_01405"/>
    </source>
</evidence>
<dbReference type="GO" id="GO:0009146">
    <property type="term" value="P:purine nucleoside triphosphate catabolic process"/>
    <property type="evidence" value="ECO:0007669"/>
    <property type="project" value="UniProtKB-UniRule"/>
</dbReference>
<keyword evidence="6 10" id="KW-0460">Magnesium</keyword>
<feature type="binding site" evidence="10">
    <location>
        <begin position="151"/>
        <end position="154"/>
    </location>
    <ligand>
        <name>substrate</name>
    </ligand>
</feature>
<feature type="binding site" evidence="10">
    <location>
        <position position="174"/>
    </location>
    <ligand>
        <name>substrate</name>
    </ligand>
</feature>
<dbReference type="EC" id="3.6.1.66" evidence="10"/>
<keyword evidence="5 10" id="KW-0378">Hydrolase</keyword>
<feature type="active site" description="Proton acceptor" evidence="10">
    <location>
        <position position="69"/>
    </location>
</feature>
<evidence type="ECO:0000256" key="5">
    <source>
        <dbReference type="ARBA" id="ARBA00022801"/>
    </source>
</evidence>
<dbReference type="GO" id="GO:0000166">
    <property type="term" value="F:nucleotide binding"/>
    <property type="evidence" value="ECO:0007669"/>
    <property type="project" value="UniProtKB-KW"/>
</dbReference>
<dbReference type="Proteomes" id="UP000824001">
    <property type="component" value="Unassembled WGS sequence"/>
</dbReference>
<comment type="catalytic activity">
    <reaction evidence="10">
        <text>ITP + H2O = IMP + diphosphate + H(+)</text>
        <dbReference type="Rhea" id="RHEA:29399"/>
        <dbReference type="ChEBI" id="CHEBI:15377"/>
        <dbReference type="ChEBI" id="CHEBI:15378"/>
        <dbReference type="ChEBI" id="CHEBI:33019"/>
        <dbReference type="ChEBI" id="CHEBI:58053"/>
        <dbReference type="ChEBI" id="CHEBI:61402"/>
        <dbReference type="EC" id="3.6.1.66"/>
    </reaction>
</comment>
<reference evidence="12" key="2">
    <citation type="journal article" date="2021" name="PeerJ">
        <title>Extensive microbial diversity within the chicken gut microbiome revealed by metagenomics and culture.</title>
        <authorList>
            <person name="Gilroy R."/>
            <person name="Ravi A."/>
            <person name="Getino M."/>
            <person name="Pursley I."/>
            <person name="Horton D.L."/>
            <person name="Alikhan N.F."/>
            <person name="Baker D."/>
            <person name="Gharbi K."/>
            <person name="Hall N."/>
            <person name="Watson M."/>
            <person name="Adriaenssens E.M."/>
            <person name="Foster-Nyarko E."/>
            <person name="Jarju S."/>
            <person name="Secka A."/>
            <person name="Antonio M."/>
            <person name="Oren A."/>
            <person name="Chaudhuri R.R."/>
            <person name="La Ragione R."/>
            <person name="Hildebrand F."/>
            <person name="Pallen M.J."/>
        </authorList>
    </citation>
    <scope>NUCLEOTIDE SEQUENCE</scope>
    <source>
        <strain evidence="12">ChiHjej10B9-9673</strain>
    </source>
</reference>
<dbReference type="FunFam" id="3.90.950.10:FF:000001">
    <property type="entry name" value="dITP/XTP pyrophosphatase"/>
    <property type="match status" value="1"/>
</dbReference>
<comment type="subunit">
    <text evidence="2 10">Homodimer.</text>
</comment>
<evidence type="ECO:0000313" key="12">
    <source>
        <dbReference type="EMBL" id="HIS67568.1"/>
    </source>
</evidence>
<dbReference type="NCBIfam" id="TIGR00042">
    <property type="entry name" value="RdgB/HAM1 family non-canonical purine NTP pyrophosphatase"/>
    <property type="match status" value="1"/>
</dbReference>
<comment type="cofactor">
    <cofactor evidence="10">
        <name>Mg(2+)</name>
        <dbReference type="ChEBI" id="CHEBI:18420"/>
    </cofactor>
    <text evidence="10">Binds 1 Mg(2+) ion per subunit.</text>
</comment>
<dbReference type="GO" id="GO:0009117">
    <property type="term" value="P:nucleotide metabolic process"/>
    <property type="evidence" value="ECO:0007669"/>
    <property type="project" value="UniProtKB-KW"/>
</dbReference>
<comment type="function">
    <text evidence="10">Pyrophosphatase that catalyzes the hydrolysis of nucleoside triphosphates to their monophosphate derivatives, with a high preference for the non-canonical purine nucleotides XTP (xanthosine triphosphate), dITP (deoxyinosine triphosphate) and ITP. Seems to function as a house-cleaning enzyme that removes non-canonical purine nucleotides from the nucleotide pool, thus preventing their incorporation into DNA/RNA and avoiding chromosomal lesions.</text>
</comment>
<evidence type="ECO:0000256" key="6">
    <source>
        <dbReference type="ARBA" id="ARBA00022842"/>
    </source>
</evidence>
<dbReference type="PANTHER" id="PTHR11067">
    <property type="entry name" value="INOSINE TRIPHOSPHATE PYROPHOSPHATASE/HAM1 PROTEIN"/>
    <property type="match status" value="1"/>
</dbReference>
<comment type="catalytic activity">
    <reaction evidence="8 10">
        <text>dITP + H2O = dIMP + diphosphate + H(+)</text>
        <dbReference type="Rhea" id="RHEA:28342"/>
        <dbReference type="ChEBI" id="CHEBI:15377"/>
        <dbReference type="ChEBI" id="CHEBI:15378"/>
        <dbReference type="ChEBI" id="CHEBI:33019"/>
        <dbReference type="ChEBI" id="CHEBI:61194"/>
        <dbReference type="ChEBI" id="CHEBI:61382"/>
        <dbReference type="EC" id="3.6.1.66"/>
    </reaction>
</comment>
<dbReference type="GO" id="GO:0046872">
    <property type="term" value="F:metal ion binding"/>
    <property type="evidence" value="ECO:0007669"/>
    <property type="project" value="UniProtKB-KW"/>
</dbReference>
<sequence>MRLILASNNAHKAREFREILAPLGIEIVTQGEAGCHFEVDETGETFEENAFLKAEAAMRATGEGAVSDDSGLEVDALNGEPGVRSARYTGRHEDSDADRRAFLMKKLEGVEHRSARFVSAICCVFPNGDVLRARGECEGSIATYERGENGFGYDAIFIPAGSGRTMAELSAEEKNAISHRGAALREFCRVLEEYSNAHK</sequence>
<comment type="caution">
    <text evidence="12">The sequence shown here is derived from an EMBL/GenBank/DDBJ whole genome shotgun (WGS) entry which is preliminary data.</text>
</comment>
<organism evidence="12 13">
    <name type="scientific">Candidatus Scatomorpha merdipullorum</name>
    <dbReference type="NCBI Taxonomy" id="2840927"/>
    <lineage>
        <taxon>Bacteria</taxon>
        <taxon>Bacillati</taxon>
        <taxon>Bacillota</taxon>
        <taxon>Clostridia</taxon>
        <taxon>Eubacteriales</taxon>
        <taxon>Candidatus Scatomorpha</taxon>
    </lineage>
</organism>
<dbReference type="Pfam" id="PF01725">
    <property type="entry name" value="Ham1p_like"/>
    <property type="match status" value="1"/>
</dbReference>
<keyword evidence="3 10" id="KW-0479">Metal-binding</keyword>
<dbReference type="EMBL" id="DVJK01000238">
    <property type="protein sequence ID" value="HIS67568.1"/>
    <property type="molecule type" value="Genomic_DNA"/>
</dbReference>
<comment type="similarity">
    <text evidence="1 10 11">Belongs to the HAM1 NTPase family.</text>
</comment>
<evidence type="ECO:0000256" key="2">
    <source>
        <dbReference type="ARBA" id="ARBA00011738"/>
    </source>
</evidence>
<feature type="binding site" evidence="10">
    <location>
        <begin position="7"/>
        <end position="12"/>
    </location>
    <ligand>
        <name>substrate</name>
    </ligand>
</feature>
<dbReference type="GO" id="GO:0005829">
    <property type="term" value="C:cytosol"/>
    <property type="evidence" value="ECO:0007669"/>
    <property type="project" value="TreeGrafter"/>
</dbReference>
<name>A0A9D1JW64_9FIRM</name>
<accession>A0A9D1JW64</accession>